<protein>
    <submittedName>
        <fullName evidence="2">Uncharacterized protein</fullName>
    </submittedName>
</protein>
<name>A0AAW1Y216_RUBAR</name>
<comment type="caution">
    <text evidence="2">The sequence shown here is derived from an EMBL/GenBank/DDBJ whole genome shotgun (WGS) entry which is preliminary data.</text>
</comment>
<gene>
    <name evidence="2" type="ORF">M0R45_008722</name>
</gene>
<evidence type="ECO:0000313" key="3">
    <source>
        <dbReference type="Proteomes" id="UP001457282"/>
    </source>
</evidence>
<organism evidence="2 3">
    <name type="scientific">Rubus argutus</name>
    <name type="common">Southern blackberry</name>
    <dbReference type="NCBI Taxonomy" id="59490"/>
    <lineage>
        <taxon>Eukaryota</taxon>
        <taxon>Viridiplantae</taxon>
        <taxon>Streptophyta</taxon>
        <taxon>Embryophyta</taxon>
        <taxon>Tracheophyta</taxon>
        <taxon>Spermatophyta</taxon>
        <taxon>Magnoliopsida</taxon>
        <taxon>eudicotyledons</taxon>
        <taxon>Gunneridae</taxon>
        <taxon>Pentapetalae</taxon>
        <taxon>rosids</taxon>
        <taxon>fabids</taxon>
        <taxon>Rosales</taxon>
        <taxon>Rosaceae</taxon>
        <taxon>Rosoideae</taxon>
        <taxon>Rosoideae incertae sedis</taxon>
        <taxon>Rubus</taxon>
    </lineage>
</organism>
<keyword evidence="1" id="KW-0175">Coiled coil</keyword>
<reference evidence="2 3" key="1">
    <citation type="journal article" date="2023" name="G3 (Bethesda)">
        <title>A chromosome-length genome assembly and annotation of blackberry (Rubus argutus, cv. 'Hillquist').</title>
        <authorList>
            <person name="Bruna T."/>
            <person name="Aryal R."/>
            <person name="Dudchenko O."/>
            <person name="Sargent D.J."/>
            <person name="Mead D."/>
            <person name="Buti M."/>
            <person name="Cavallini A."/>
            <person name="Hytonen T."/>
            <person name="Andres J."/>
            <person name="Pham M."/>
            <person name="Weisz D."/>
            <person name="Mascagni F."/>
            <person name="Usai G."/>
            <person name="Natali L."/>
            <person name="Bassil N."/>
            <person name="Fernandez G.E."/>
            <person name="Lomsadze A."/>
            <person name="Armour M."/>
            <person name="Olukolu B."/>
            <person name="Poorten T."/>
            <person name="Britton C."/>
            <person name="Davik J."/>
            <person name="Ashrafi H."/>
            <person name="Aiden E.L."/>
            <person name="Borodovsky M."/>
            <person name="Worthington M."/>
        </authorList>
    </citation>
    <scope>NUCLEOTIDE SEQUENCE [LARGE SCALE GENOMIC DNA]</scope>
    <source>
        <strain evidence="2">PI 553951</strain>
    </source>
</reference>
<proteinExistence type="predicted"/>
<dbReference type="InterPro" id="IPR040262">
    <property type="entry name" value="At4g38062-like"/>
</dbReference>
<sequence>MENFQEAKKEVEKQTRELNVKLEEISQVRQVSESLQSCLHEKESSLRHLSSLHEKLRADCELKLKKLEGENKELAFAFDEVSERNKELEQNACASSREIEGLKRRVLTTERKCIESEQKARAAQRSEAER</sequence>
<feature type="coiled-coil region" evidence="1">
    <location>
        <begin position="1"/>
        <end position="28"/>
    </location>
</feature>
<feature type="coiled-coil region" evidence="1">
    <location>
        <begin position="64"/>
        <end position="91"/>
    </location>
</feature>
<dbReference type="PANTHER" id="PTHR45287">
    <property type="entry name" value="OS03G0691500 PROTEIN"/>
    <property type="match status" value="1"/>
</dbReference>
<dbReference type="EMBL" id="JBEDUW010000002">
    <property type="protein sequence ID" value="KAK9943103.1"/>
    <property type="molecule type" value="Genomic_DNA"/>
</dbReference>
<dbReference type="PANTHER" id="PTHR45287:SF3">
    <property type="entry name" value="PROTEIN, PUTATIVE-RELATED"/>
    <property type="match status" value="1"/>
</dbReference>
<evidence type="ECO:0000313" key="2">
    <source>
        <dbReference type="EMBL" id="KAK9943103.1"/>
    </source>
</evidence>
<dbReference type="Proteomes" id="UP001457282">
    <property type="component" value="Unassembled WGS sequence"/>
</dbReference>
<dbReference type="AlphaFoldDB" id="A0AAW1Y216"/>
<keyword evidence="3" id="KW-1185">Reference proteome</keyword>
<evidence type="ECO:0000256" key="1">
    <source>
        <dbReference type="SAM" id="Coils"/>
    </source>
</evidence>
<accession>A0AAW1Y216</accession>